<organism evidence="2 3">
    <name type="scientific">Mastigocoleus testarum BC008</name>
    <dbReference type="NCBI Taxonomy" id="371196"/>
    <lineage>
        <taxon>Bacteria</taxon>
        <taxon>Bacillati</taxon>
        <taxon>Cyanobacteriota</taxon>
        <taxon>Cyanophyceae</taxon>
        <taxon>Nostocales</taxon>
        <taxon>Hapalosiphonaceae</taxon>
        <taxon>Mastigocoleus</taxon>
    </lineage>
</organism>
<protein>
    <recommendedName>
        <fullName evidence="1">DUF6839 domain-containing protein</fullName>
    </recommendedName>
</protein>
<dbReference type="Pfam" id="PF20767">
    <property type="entry name" value="DUF6839"/>
    <property type="match status" value="1"/>
</dbReference>
<evidence type="ECO:0000313" key="3">
    <source>
        <dbReference type="Proteomes" id="UP000053372"/>
    </source>
</evidence>
<feature type="domain" description="DUF6839" evidence="1">
    <location>
        <begin position="1"/>
        <end position="67"/>
    </location>
</feature>
<evidence type="ECO:0000259" key="1">
    <source>
        <dbReference type="Pfam" id="PF20767"/>
    </source>
</evidence>
<dbReference type="Proteomes" id="UP000053372">
    <property type="component" value="Unassembled WGS sequence"/>
</dbReference>
<reference evidence="2 3" key="1">
    <citation type="journal article" date="2015" name="Genome Announc.">
        <title>Draft Genome of the Euendolithic (true boring) Cyanobacterium Mastigocoleus testarum strain BC008.</title>
        <authorList>
            <person name="Guida B.S."/>
            <person name="Garcia-Pichel F."/>
        </authorList>
    </citation>
    <scope>NUCLEOTIDE SEQUENCE [LARGE SCALE GENOMIC DNA]</scope>
    <source>
        <strain evidence="2 3">BC008</strain>
    </source>
</reference>
<evidence type="ECO:0000313" key="2">
    <source>
        <dbReference type="EMBL" id="KST63502.1"/>
    </source>
</evidence>
<dbReference type="AlphaFoldDB" id="A0A0V7ZG64"/>
<proteinExistence type="predicted"/>
<accession>A0A0V7ZG64</accession>
<name>A0A0V7ZG64_9CYAN</name>
<dbReference type="InterPro" id="IPR049289">
    <property type="entry name" value="DUF6839"/>
</dbReference>
<sequence>MNHYARDLQGEQYQLLQDSQDMDAVIEHIGIKQHDCGFLIVNVGDGEYKEVYSSVRGAMPTARYALVPRV</sequence>
<keyword evidence="3" id="KW-1185">Reference proteome</keyword>
<dbReference type="Gene3D" id="3.10.450.450">
    <property type="match status" value="1"/>
</dbReference>
<gene>
    <name evidence="2" type="ORF">BC008_13645</name>
</gene>
<dbReference type="EMBL" id="LMTZ01000137">
    <property type="protein sequence ID" value="KST63502.1"/>
    <property type="molecule type" value="Genomic_DNA"/>
</dbReference>
<comment type="caution">
    <text evidence="2">The sequence shown here is derived from an EMBL/GenBank/DDBJ whole genome shotgun (WGS) entry which is preliminary data.</text>
</comment>
<dbReference type="InterPro" id="IPR049290">
    <property type="entry name" value="TTMA177-like"/>
</dbReference>
<dbReference type="RefSeq" id="WP_036264723.1">
    <property type="nucleotide sequence ID" value="NZ_LMTZ01000137.1"/>
</dbReference>